<dbReference type="PROSITE" id="PS50878">
    <property type="entry name" value="RT_POL"/>
    <property type="match status" value="1"/>
</dbReference>
<dbReference type="InterPro" id="IPR050951">
    <property type="entry name" value="Retrovirus_Pol_polyprotein"/>
</dbReference>
<proteinExistence type="predicted"/>
<comment type="caution">
    <text evidence="2">The sequence shown here is derived from an EMBL/GenBank/DDBJ whole genome shotgun (WGS) entry which is preliminary data.</text>
</comment>
<gene>
    <name evidence="2" type="ORF">Sradi_6243400</name>
</gene>
<dbReference type="PANTHER" id="PTHR37984:SF5">
    <property type="entry name" value="PROTEIN NYNRIN-LIKE"/>
    <property type="match status" value="1"/>
</dbReference>
<dbReference type="AlphaFoldDB" id="A0AAW2KBE7"/>
<dbReference type="PANTHER" id="PTHR37984">
    <property type="entry name" value="PROTEIN CBG26694"/>
    <property type="match status" value="1"/>
</dbReference>
<dbReference type="Pfam" id="PF00078">
    <property type="entry name" value="RVT_1"/>
    <property type="match status" value="1"/>
</dbReference>
<dbReference type="EMBL" id="JACGWJ010000029">
    <property type="protein sequence ID" value="KAL0303753.1"/>
    <property type="molecule type" value="Genomic_DNA"/>
</dbReference>
<dbReference type="InterPro" id="IPR043128">
    <property type="entry name" value="Rev_trsase/Diguanyl_cyclase"/>
</dbReference>
<feature type="domain" description="Reverse transcriptase" evidence="1">
    <location>
        <begin position="1"/>
        <end position="82"/>
    </location>
</feature>
<evidence type="ECO:0000313" key="2">
    <source>
        <dbReference type="EMBL" id="KAL0303753.1"/>
    </source>
</evidence>
<dbReference type="CDD" id="cd01647">
    <property type="entry name" value="RT_LTR"/>
    <property type="match status" value="1"/>
</dbReference>
<dbReference type="SUPFAM" id="SSF56672">
    <property type="entry name" value="DNA/RNA polymerases"/>
    <property type="match status" value="1"/>
</dbReference>
<evidence type="ECO:0000259" key="1">
    <source>
        <dbReference type="PROSITE" id="PS50878"/>
    </source>
</evidence>
<name>A0AAW2KBE7_SESRA</name>
<dbReference type="InterPro" id="IPR043502">
    <property type="entry name" value="DNA/RNA_pol_sf"/>
</dbReference>
<dbReference type="InterPro" id="IPR000477">
    <property type="entry name" value="RT_dom"/>
</dbReference>
<accession>A0AAW2KBE7</accession>
<organism evidence="2">
    <name type="scientific">Sesamum radiatum</name>
    <name type="common">Black benniseed</name>
    <dbReference type="NCBI Taxonomy" id="300843"/>
    <lineage>
        <taxon>Eukaryota</taxon>
        <taxon>Viridiplantae</taxon>
        <taxon>Streptophyta</taxon>
        <taxon>Embryophyta</taxon>
        <taxon>Tracheophyta</taxon>
        <taxon>Spermatophyta</taxon>
        <taxon>Magnoliopsida</taxon>
        <taxon>eudicotyledons</taxon>
        <taxon>Gunneridae</taxon>
        <taxon>Pentapetalae</taxon>
        <taxon>asterids</taxon>
        <taxon>lamiids</taxon>
        <taxon>Lamiales</taxon>
        <taxon>Pedaliaceae</taxon>
        <taxon>Sesamum</taxon>
    </lineage>
</organism>
<reference evidence="2" key="2">
    <citation type="journal article" date="2024" name="Plant">
        <title>Genomic evolution and insights into agronomic trait innovations of Sesamum species.</title>
        <authorList>
            <person name="Miao H."/>
            <person name="Wang L."/>
            <person name="Qu L."/>
            <person name="Liu H."/>
            <person name="Sun Y."/>
            <person name="Le M."/>
            <person name="Wang Q."/>
            <person name="Wei S."/>
            <person name="Zheng Y."/>
            <person name="Lin W."/>
            <person name="Duan Y."/>
            <person name="Cao H."/>
            <person name="Xiong S."/>
            <person name="Wang X."/>
            <person name="Wei L."/>
            <person name="Li C."/>
            <person name="Ma Q."/>
            <person name="Ju M."/>
            <person name="Zhao R."/>
            <person name="Li G."/>
            <person name="Mu C."/>
            <person name="Tian Q."/>
            <person name="Mei H."/>
            <person name="Zhang T."/>
            <person name="Gao T."/>
            <person name="Zhang H."/>
        </authorList>
    </citation>
    <scope>NUCLEOTIDE SEQUENCE</scope>
    <source>
        <strain evidence="2">G02</strain>
    </source>
</reference>
<protein>
    <recommendedName>
        <fullName evidence="1">Reverse transcriptase domain-containing protein</fullName>
    </recommendedName>
</protein>
<reference evidence="2" key="1">
    <citation type="submission" date="2020-06" db="EMBL/GenBank/DDBJ databases">
        <authorList>
            <person name="Li T."/>
            <person name="Hu X."/>
            <person name="Zhang T."/>
            <person name="Song X."/>
            <person name="Zhang H."/>
            <person name="Dai N."/>
            <person name="Sheng W."/>
            <person name="Hou X."/>
            <person name="Wei L."/>
        </authorList>
    </citation>
    <scope>NUCLEOTIDE SEQUENCE</scope>
    <source>
        <strain evidence="2">G02</strain>
        <tissue evidence="2">Leaf</tissue>
    </source>
</reference>
<sequence>MPFGLKNAGATYQRLANWMFKDLIGKTMEVYVDDILVKIKEEAGHLTYLRAAFEVMRRYGMKLNPAKCTFRVKEGKFLGYMVSEKGIEANPKQIKAIMQMGSPRTIKDVQKLKDKVASLARFISRSADRNLPFFKILRKVKDFQWTVECEQAFYDLKQYLTTPPLLAT</sequence>
<dbReference type="Gene3D" id="3.30.70.270">
    <property type="match status" value="2"/>
</dbReference>